<dbReference type="Gene3D" id="3.40.50.720">
    <property type="entry name" value="NAD(P)-binding Rossmann-like Domain"/>
    <property type="match status" value="1"/>
</dbReference>
<dbReference type="PRINTS" id="PR00080">
    <property type="entry name" value="SDRFAMILY"/>
</dbReference>
<evidence type="ECO:0000259" key="4">
    <source>
        <dbReference type="SMART" id="SM00822"/>
    </source>
</evidence>
<evidence type="ECO:0000256" key="3">
    <source>
        <dbReference type="RuleBase" id="RU000363"/>
    </source>
</evidence>
<dbReference type="InterPro" id="IPR036291">
    <property type="entry name" value="NAD(P)-bd_dom_sf"/>
</dbReference>
<dbReference type="OrthoDB" id="9775296at2"/>
<comment type="caution">
    <text evidence="5">The sequence shown here is derived from an EMBL/GenBank/DDBJ whole genome shotgun (WGS) entry which is preliminary data.</text>
</comment>
<dbReference type="SMART" id="SM00822">
    <property type="entry name" value="PKS_KR"/>
    <property type="match status" value="1"/>
</dbReference>
<evidence type="ECO:0000313" key="5">
    <source>
        <dbReference type="EMBL" id="PZD73280.1"/>
    </source>
</evidence>
<dbReference type="SUPFAM" id="SSF51735">
    <property type="entry name" value="NAD(P)-binding Rossmann-fold domains"/>
    <property type="match status" value="1"/>
</dbReference>
<dbReference type="RefSeq" id="WP_110986353.1">
    <property type="nucleotide sequence ID" value="NZ_CAWNWM010000006.1"/>
</dbReference>
<dbReference type="PANTHER" id="PTHR43115">
    <property type="entry name" value="DEHYDROGENASE/REDUCTASE SDR FAMILY MEMBER 11"/>
    <property type="match status" value="1"/>
</dbReference>
<evidence type="ECO:0000313" key="6">
    <source>
        <dbReference type="Proteomes" id="UP000248857"/>
    </source>
</evidence>
<dbReference type="InterPro" id="IPR057326">
    <property type="entry name" value="KR_dom"/>
</dbReference>
<dbReference type="InterPro" id="IPR020904">
    <property type="entry name" value="Sc_DH/Rdtase_CS"/>
</dbReference>
<organism evidence="5 6">
    <name type="scientific">Acaryochloris thomasi RCC1774</name>
    <dbReference type="NCBI Taxonomy" id="1764569"/>
    <lineage>
        <taxon>Bacteria</taxon>
        <taxon>Bacillati</taxon>
        <taxon>Cyanobacteriota</taxon>
        <taxon>Cyanophyceae</taxon>
        <taxon>Acaryochloridales</taxon>
        <taxon>Acaryochloridaceae</taxon>
        <taxon>Acaryochloris</taxon>
        <taxon>Acaryochloris thomasi</taxon>
    </lineage>
</organism>
<dbReference type="PRINTS" id="PR00081">
    <property type="entry name" value="GDHRDH"/>
</dbReference>
<dbReference type="GO" id="GO:0016616">
    <property type="term" value="F:oxidoreductase activity, acting on the CH-OH group of donors, NAD or NADP as acceptor"/>
    <property type="evidence" value="ECO:0007669"/>
    <property type="project" value="UniProtKB-ARBA"/>
</dbReference>
<name>A0A2W1JIF6_9CYAN</name>
<dbReference type="Proteomes" id="UP000248857">
    <property type="component" value="Unassembled WGS sequence"/>
</dbReference>
<reference evidence="5 6" key="1">
    <citation type="journal article" date="2018" name="Sci. Rep.">
        <title>A novel species of the marine cyanobacterium Acaryochloris with a unique pigment content and lifestyle.</title>
        <authorList>
            <person name="Partensky F."/>
            <person name="Six C."/>
            <person name="Ratin M."/>
            <person name="Garczarek L."/>
            <person name="Vaulot D."/>
            <person name="Probert I."/>
            <person name="Calteau A."/>
            <person name="Gourvil P."/>
            <person name="Marie D."/>
            <person name="Grebert T."/>
            <person name="Bouchier C."/>
            <person name="Le Panse S."/>
            <person name="Gachenot M."/>
            <person name="Rodriguez F."/>
            <person name="Garrido J.L."/>
        </authorList>
    </citation>
    <scope>NUCLEOTIDE SEQUENCE [LARGE SCALE GENOMIC DNA]</scope>
    <source>
        <strain evidence="5 6">RCC1774</strain>
    </source>
</reference>
<dbReference type="EC" id="1.-.-.-" evidence="5"/>
<comment type="similarity">
    <text evidence="1 3">Belongs to the short-chain dehydrogenases/reductases (SDR) family.</text>
</comment>
<dbReference type="Pfam" id="PF00106">
    <property type="entry name" value="adh_short"/>
    <property type="match status" value="1"/>
</dbReference>
<keyword evidence="2 5" id="KW-0560">Oxidoreductase</keyword>
<keyword evidence="6" id="KW-1185">Reference proteome</keyword>
<evidence type="ECO:0000256" key="1">
    <source>
        <dbReference type="ARBA" id="ARBA00006484"/>
    </source>
</evidence>
<dbReference type="PROSITE" id="PS00061">
    <property type="entry name" value="ADH_SHORT"/>
    <property type="match status" value="1"/>
</dbReference>
<dbReference type="AlphaFoldDB" id="A0A2W1JIF6"/>
<evidence type="ECO:0000256" key="2">
    <source>
        <dbReference type="ARBA" id="ARBA00023002"/>
    </source>
</evidence>
<dbReference type="PANTHER" id="PTHR43115:SF4">
    <property type="entry name" value="DEHYDROGENASE_REDUCTASE SDR FAMILY MEMBER 11"/>
    <property type="match status" value="1"/>
</dbReference>
<feature type="domain" description="Ketoreductase" evidence="4">
    <location>
        <begin position="7"/>
        <end position="187"/>
    </location>
</feature>
<accession>A0A2W1JIF6</accession>
<protein>
    <submittedName>
        <fullName evidence="5">Putative oxidoreductase</fullName>
        <ecNumber evidence="5">1.-.-.-</ecNumber>
    </submittedName>
</protein>
<dbReference type="FunFam" id="3.40.50.720:FF:000047">
    <property type="entry name" value="NADP-dependent L-serine/L-allo-threonine dehydrogenase"/>
    <property type="match status" value="1"/>
</dbReference>
<dbReference type="InterPro" id="IPR002347">
    <property type="entry name" value="SDR_fam"/>
</dbReference>
<sequence>MSKINQTVTIVTGASSGIGEAIARELANAGGKVMLAARREDRLKELATELGDGVAYHATDVTDVDQTRALVQATIAKFGQVDVFINNAGVMPVSPLIDLKLDDWNTAIDVNIRGVLHGIAAVLPHLMERGSGHVINIGSVASLHVFPNFGVYCGTKFAVKAISEALRKETLGKVRVTTIYPGAVESELITASNDQQTGEQVEESFSFISPTAISRAVLYAIEQPDDVSVNEIVVRPSDQEL</sequence>
<gene>
    <name evidence="5" type="ORF">C1752_02408</name>
</gene>
<dbReference type="EMBL" id="PQWO01000006">
    <property type="protein sequence ID" value="PZD73280.1"/>
    <property type="molecule type" value="Genomic_DNA"/>
</dbReference>
<proteinExistence type="inferred from homology"/>